<evidence type="ECO:0000313" key="2">
    <source>
        <dbReference type="Proteomes" id="UP001057402"/>
    </source>
</evidence>
<dbReference type="Proteomes" id="UP001057402">
    <property type="component" value="Chromosome 1"/>
</dbReference>
<protein>
    <submittedName>
        <fullName evidence="1">Uncharacterized protein</fullName>
    </submittedName>
</protein>
<organism evidence="1 2">
    <name type="scientific">Melastoma candidum</name>
    <dbReference type="NCBI Taxonomy" id="119954"/>
    <lineage>
        <taxon>Eukaryota</taxon>
        <taxon>Viridiplantae</taxon>
        <taxon>Streptophyta</taxon>
        <taxon>Embryophyta</taxon>
        <taxon>Tracheophyta</taxon>
        <taxon>Spermatophyta</taxon>
        <taxon>Magnoliopsida</taxon>
        <taxon>eudicotyledons</taxon>
        <taxon>Gunneridae</taxon>
        <taxon>Pentapetalae</taxon>
        <taxon>rosids</taxon>
        <taxon>malvids</taxon>
        <taxon>Myrtales</taxon>
        <taxon>Melastomataceae</taxon>
        <taxon>Melastomatoideae</taxon>
        <taxon>Melastomateae</taxon>
        <taxon>Melastoma</taxon>
    </lineage>
</organism>
<name>A0ACB9SAS6_9MYRT</name>
<evidence type="ECO:0000313" key="1">
    <source>
        <dbReference type="EMBL" id="KAI4388274.1"/>
    </source>
</evidence>
<proteinExistence type="predicted"/>
<sequence>MGPPGGCFWSIFSLKKPKPGKAECSSECRIDGGNKHVLGTSGGERIQDDAAIRIQTAVRAFLARKTSRRLKCMENFHGLTRVLSVREKATSTLCYLHEWSRIQSEITARRVCMVTEARLMQKKLENQLKFEAKLHKLEVEWCDGPGTLEEILAKLYQREEAASKRERALAYAFARQWRADSGNYLGRTSYYLNKDLGWSWMERWLAVRPWEVRIQPDKKGRGMKQHNKPAKPHENTTLNRSVPVRDT</sequence>
<gene>
    <name evidence="1" type="ORF">MLD38_000616</name>
</gene>
<accession>A0ACB9SAS6</accession>
<comment type="caution">
    <text evidence="1">The sequence shown here is derived from an EMBL/GenBank/DDBJ whole genome shotgun (WGS) entry which is preliminary data.</text>
</comment>
<reference evidence="2" key="1">
    <citation type="journal article" date="2023" name="Front. Plant Sci.">
        <title>Chromosomal-level genome assembly of Melastoma candidum provides insights into trichome evolution.</title>
        <authorList>
            <person name="Zhong Y."/>
            <person name="Wu W."/>
            <person name="Sun C."/>
            <person name="Zou P."/>
            <person name="Liu Y."/>
            <person name="Dai S."/>
            <person name="Zhou R."/>
        </authorList>
    </citation>
    <scope>NUCLEOTIDE SEQUENCE [LARGE SCALE GENOMIC DNA]</scope>
</reference>
<keyword evidence="2" id="KW-1185">Reference proteome</keyword>
<dbReference type="EMBL" id="CM042880">
    <property type="protein sequence ID" value="KAI4388274.1"/>
    <property type="molecule type" value="Genomic_DNA"/>
</dbReference>